<reference evidence="2 3" key="1">
    <citation type="submission" date="2019-01" db="EMBL/GenBank/DDBJ databases">
        <title>Draft genome sequences of three monokaryotic isolates of the white-rot basidiomycete fungus Dichomitus squalens.</title>
        <authorList>
            <consortium name="DOE Joint Genome Institute"/>
            <person name="Lopez S.C."/>
            <person name="Andreopoulos B."/>
            <person name="Pangilinan J."/>
            <person name="Lipzen A."/>
            <person name="Riley R."/>
            <person name="Ahrendt S."/>
            <person name="Ng V."/>
            <person name="Barry K."/>
            <person name="Daum C."/>
            <person name="Grigoriev I.V."/>
            <person name="Hilden K.S."/>
            <person name="Makela M.R."/>
            <person name="de Vries R.P."/>
        </authorList>
    </citation>
    <scope>NUCLEOTIDE SEQUENCE [LARGE SCALE GENOMIC DNA]</scope>
    <source>
        <strain evidence="2 3">CBS 464.89</strain>
    </source>
</reference>
<keyword evidence="3" id="KW-1185">Reference proteome</keyword>
<proteinExistence type="predicted"/>
<organism evidence="2 3">
    <name type="scientific">Dichomitus squalens</name>
    <dbReference type="NCBI Taxonomy" id="114155"/>
    <lineage>
        <taxon>Eukaryota</taxon>
        <taxon>Fungi</taxon>
        <taxon>Dikarya</taxon>
        <taxon>Basidiomycota</taxon>
        <taxon>Agaricomycotina</taxon>
        <taxon>Agaricomycetes</taxon>
        <taxon>Polyporales</taxon>
        <taxon>Polyporaceae</taxon>
        <taxon>Dichomitus</taxon>
    </lineage>
</organism>
<evidence type="ECO:0000313" key="2">
    <source>
        <dbReference type="EMBL" id="TBU53210.1"/>
    </source>
</evidence>
<feature type="transmembrane region" description="Helical" evidence="1">
    <location>
        <begin position="12"/>
        <end position="32"/>
    </location>
</feature>
<evidence type="ECO:0000256" key="1">
    <source>
        <dbReference type="SAM" id="Phobius"/>
    </source>
</evidence>
<keyword evidence="1" id="KW-0472">Membrane</keyword>
<accession>A0A4Q9PE91</accession>
<keyword evidence="1" id="KW-0812">Transmembrane</keyword>
<sequence>MRTDVPFVHTPGVPGFLLSVLHVLLIAPYTPLYPRTCTTFASDLIHPSSDLPYTRARAPQRLRLHVRASCVSSCVSRVYPWLAPVGSCVSFAAFTSSSVTTSVSFPLPLPLILLARSSSVSYTSSCSVHTSKEGGGSY</sequence>
<dbReference type="EMBL" id="ML145221">
    <property type="protein sequence ID" value="TBU53210.1"/>
    <property type="molecule type" value="Genomic_DNA"/>
</dbReference>
<keyword evidence="1" id="KW-1133">Transmembrane helix</keyword>
<protein>
    <submittedName>
        <fullName evidence="2">Uncharacterized protein</fullName>
    </submittedName>
</protein>
<gene>
    <name evidence="2" type="ORF">BD310DRAFT_169209</name>
</gene>
<dbReference type="AlphaFoldDB" id="A0A4Q9PE91"/>
<evidence type="ECO:0000313" key="3">
    <source>
        <dbReference type="Proteomes" id="UP000292082"/>
    </source>
</evidence>
<dbReference type="Proteomes" id="UP000292082">
    <property type="component" value="Unassembled WGS sequence"/>
</dbReference>
<name>A0A4Q9PE91_9APHY</name>